<evidence type="ECO:0000313" key="2">
    <source>
        <dbReference type="Proteomes" id="UP000467164"/>
    </source>
</evidence>
<gene>
    <name evidence="1" type="ORF">MSHO_22950</name>
</gene>
<dbReference type="KEGG" id="msho:MSHO_22950"/>
<organism evidence="1 2">
    <name type="scientific">Mycobacterium shottsii</name>
    <dbReference type="NCBI Taxonomy" id="133549"/>
    <lineage>
        <taxon>Bacteria</taxon>
        <taxon>Bacillati</taxon>
        <taxon>Actinomycetota</taxon>
        <taxon>Actinomycetes</taxon>
        <taxon>Mycobacteriales</taxon>
        <taxon>Mycobacteriaceae</taxon>
        <taxon>Mycobacterium</taxon>
        <taxon>Mycobacterium ulcerans group</taxon>
    </lineage>
</organism>
<dbReference type="EMBL" id="AP022572">
    <property type="protein sequence ID" value="BBX56950.1"/>
    <property type="molecule type" value="Genomic_DNA"/>
</dbReference>
<proteinExistence type="predicted"/>
<dbReference type="Proteomes" id="UP000467164">
    <property type="component" value="Chromosome"/>
</dbReference>
<accession>A0A7I7LBD4</accession>
<dbReference type="AlphaFoldDB" id="A0A7I7LBD4"/>
<evidence type="ECO:0000313" key="1">
    <source>
        <dbReference type="EMBL" id="BBX56950.1"/>
    </source>
</evidence>
<reference evidence="1 2" key="1">
    <citation type="journal article" date="2019" name="Emerg. Microbes Infect.">
        <title>Comprehensive subspecies identification of 175 nontuberculous mycobacteria species based on 7547 genomic profiles.</title>
        <authorList>
            <person name="Matsumoto Y."/>
            <person name="Kinjo T."/>
            <person name="Motooka D."/>
            <person name="Nabeya D."/>
            <person name="Jung N."/>
            <person name="Uechi K."/>
            <person name="Horii T."/>
            <person name="Iida T."/>
            <person name="Fujita J."/>
            <person name="Nakamura S."/>
        </authorList>
    </citation>
    <scope>NUCLEOTIDE SEQUENCE [LARGE SCALE GENOMIC DNA]</scope>
    <source>
        <strain evidence="1 2">JCM 12657</strain>
    </source>
</reference>
<keyword evidence="2" id="KW-1185">Reference proteome</keyword>
<name>A0A7I7LBD4_9MYCO</name>
<protein>
    <submittedName>
        <fullName evidence="1">Uncharacterized protein</fullName>
    </submittedName>
</protein>
<sequence>MNVKHKTDIDEWLDTIVPNPADARDAGHMRRIIAAKDRVGAAESELRAAVDAARAAGDTWAAIGVALGITRQAAFQRFGQNVTSFKRGQKIVAASSIVVGDQIFRTTKEHGDLMMVVKSVNRSTTPNGIEVIICRGDVFKLMGDGAGEDAKFLGDITGRRGGRGEWKIPVDGQVTKAVPAEEADYSYKAELAGTGEASMMTPDDARTGIQAMLNQIPPTMEASHAVLNNLGSLGSVVEEDQGISIEKLQQVVSKWIATTIACIISLENRIERAAGRPGVPEDTLDAIITEFTGVDR</sequence>